<proteinExistence type="inferred from homology"/>
<dbReference type="InterPro" id="IPR048256">
    <property type="entry name" value="Tektin-like"/>
</dbReference>
<dbReference type="GO" id="GO:0015630">
    <property type="term" value="C:microtubule cytoskeleton"/>
    <property type="evidence" value="ECO:0007669"/>
    <property type="project" value="UniProtKB-UniRule"/>
</dbReference>
<dbReference type="GO" id="GO:0060271">
    <property type="term" value="P:cilium assembly"/>
    <property type="evidence" value="ECO:0007669"/>
    <property type="project" value="UniProtKB-UniRule"/>
</dbReference>
<evidence type="ECO:0000256" key="4">
    <source>
        <dbReference type="SAM" id="Coils"/>
    </source>
</evidence>
<gene>
    <name evidence="5" type="primary">106087138</name>
</gene>
<feature type="coiled-coil region" evidence="4">
    <location>
        <begin position="235"/>
        <end position="262"/>
    </location>
</feature>
<evidence type="ECO:0000256" key="2">
    <source>
        <dbReference type="ARBA" id="ARBA00022490"/>
    </source>
</evidence>
<evidence type="ECO:0000313" key="6">
    <source>
        <dbReference type="Proteomes" id="UP000095300"/>
    </source>
</evidence>
<dbReference type="OrthoDB" id="9886517at2759"/>
<accession>A0A1I8NSJ4</accession>
<evidence type="ECO:0000256" key="3">
    <source>
        <dbReference type="RuleBase" id="RU367040"/>
    </source>
</evidence>
<dbReference type="GO" id="GO:0005634">
    <property type="term" value="C:nucleus"/>
    <property type="evidence" value="ECO:0007669"/>
    <property type="project" value="TreeGrafter"/>
</dbReference>
<reference evidence="5" key="1">
    <citation type="submission" date="2020-05" db="UniProtKB">
        <authorList>
            <consortium name="EnsemblMetazoa"/>
        </authorList>
    </citation>
    <scope>IDENTIFICATION</scope>
    <source>
        <strain evidence="5">USDA</strain>
    </source>
</reference>
<dbReference type="AlphaFoldDB" id="A0A1I8NSJ4"/>
<dbReference type="GO" id="GO:0005930">
    <property type="term" value="C:axoneme"/>
    <property type="evidence" value="ECO:0007669"/>
    <property type="project" value="UniProtKB-SubCell"/>
</dbReference>
<keyword evidence="3" id="KW-0282">Flagellum</keyword>
<dbReference type="Pfam" id="PF03148">
    <property type="entry name" value="Tektin"/>
    <property type="match status" value="1"/>
</dbReference>
<dbReference type="STRING" id="35570.A0A1I8NSJ4"/>
<dbReference type="Proteomes" id="UP000095300">
    <property type="component" value="Unassembled WGS sequence"/>
</dbReference>
<dbReference type="EnsemblMetazoa" id="SCAU001640-RA">
    <property type="protein sequence ID" value="SCAU001640-PA"/>
    <property type="gene ID" value="SCAU001640"/>
</dbReference>
<keyword evidence="6" id="KW-1185">Reference proteome</keyword>
<keyword evidence="2" id="KW-0963">Cytoplasm</keyword>
<dbReference type="PANTHER" id="PTHR19960:SF11">
    <property type="entry name" value="TEKTIN"/>
    <property type="match status" value="1"/>
</dbReference>
<keyword evidence="3" id="KW-0966">Cell projection</keyword>
<dbReference type="InterPro" id="IPR000435">
    <property type="entry name" value="Tektins"/>
</dbReference>
<protein>
    <recommendedName>
        <fullName evidence="3">Tektin</fullName>
    </recommendedName>
</protein>
<evidence type="ECO:0000256" key="1">
    <source>
        <dbReference type="ARBA" id="ARBA00007209"/>
    </source>
</evidence>
<keyword evidence="3" id="KW-0969">Cilium</keyword>
<name>A0A1I8NSJ4_STOCA</name>
<keyword evidence="4" id="KW-0175">Coiled coil</keyword>
<dbReference type="VEuPathDB" id="VectorBase:SCAU001640"/>
<comment type="similarity">
    <text evidence="1 3">Belongs to the tektin family.</text>
</comment>
<dbReference type="GO" id="GO:0060294">
    <property type="term" value="P:cilium movement involved in cell motility"/>
    <property type="evidence" value="ECO:0007669"/>
    <property type="project" value="UniProtKB-UniRule"/>
</dbReference>
<organism evidence="5 6">
    <name type="scientific">Stomoxys calcitrans</name>
    <name type="common">Stable fly</name>
    <name type="synonym">Conops calcitrans</name>
    <dbReference type="NCBI Taxonomy" id="35570"/>
    <lineage>
        <taxon>Eukaryota</taxon>
        <taxon>Metazoa</taxon>
        <taxon>Ecdysozoa</taxon>
        <taxon>Arthropoda</taxon>
        <taxon>Hexapoda</taxon>
        <taxon>Insecta</taxon>
        <taxon>Pterygota</taxon>
        <taxon>Neoptera</taxon>
        <taxon>Endopterygota</taxon>
        <taxon>Diptera</taxon>
        <taxon>Brachycera</taxon>
        <taxon>Muscomorpha</taxon>
        <taxon>Muscoidea</taxon>
        <taxon>Muscidae</taxon>
        <taxon>Stomoxys</taxon>
    </lineage>
</organism>
<evidence type="ECO:0000313" key="5">
    <source>
        <dbReference type="EnsemblMetazoa" id="SCAU001640-PA"/>
    </source>
</evidence>
<sequence>MSAKFEQTVMYSQLQPWSTAGAPPCMEPVSGPSIPPRVGTAYQNAHPHPWRPTLSYEMIEVKNLAEQPVTNQLVKPTFAPAHMSTEPLTFPNLVTGFSQNPQHAARAALYTRYTPGEWANNNLSKYAESNINRNQSERLRNDAVRLMRETDEKTAQGQRDAGRRLGERITDVTFWRNELNTEMEKLVSESSAFTELKRKCAKAMMDLEAPLHIAQECLYHREGRAGVEKVHDCVEKALLLEIDNLRNARDKLKELHERITIQAHDCRAAQHLLEEDVSGKDSTLGIDTVCHQLNNYSRGLAYYGGIEKYDPTVSTQESWAEASSQRVSRSQSERAKLSQLRSDADTMVNAIATAVWDHWSNTNNAFDRRSQEMAESKNKIQLHLHKTQQELFDLEKHIFLLQKAIQDKSNPLKAAQTQS</sequence>
<dbReference type="PANTHER" id="PTHR19960">
    <property type="entry name" value="TEKTIN"/>
    <property type="match status" value="1"/>
</dbReference>
<comment type="subcellular location">
    <subcellularLocation>
        <location evidence="3">Cytoplasm</location>
        <location evidence="3">Cytoskeleton</location>
        <location evidence="3">Cilium axoneme</location>
    </subcellularLocation>
</comment>